<protein>
    <submittedName>
        <fullName evidence="10">Peptidase</fullName>
    </submittedName>
</protein>
<proteinExistence type="inferred from homology"/>
<evidence type="ECO:0000256" key="3">
    <source>
        <dbReference type="ARBA" id="ARBA00022723"/>
    </source>
</evidence>
<name>A0A0G3BMS1_9BURK</name>
<dbReference type="Proteomes" id="UP000035352">
    <property type="component" value="Chromosome"/>
</dbReference>
<comment type="cofactor">
    <cofactor evidence="7">
        <name>Zn(2+)</name>
        <dbReference type="ChEBI" id="CHEBI:29105"/>
    </cofactor>
    <text evidence="7">Binds 1 zinc ion.</text>
</comment>
<dbReference type="InterPro" id="IPR001567">
    <property type="entry name" value="Pept_M3A_M3B_dom"/>
</dbReference>
<dbReference type="AlphaFoldDB" id="A0A0G3BMS1"/>
<evidence type="ECO:0000256" key="7">
    <source>
        <dbReference type="RuleBase" id="RU003435"/>
    </source>
</evidence>
<dbReference type="GO" id="GO:0006518">
    <property type="term" value="P:peptide metabolic process"/>
    <property type="evidence" value="ECO:0007669"/>
    <property type="project" value="TreeGrafter"/>
</dbReference>
<comment type="similarity">
    <text evidence="1 7">Belongs to the peptidase M3 family.</text>
</comment>
<dbReference type="STRING" id="413882.AAW51_1985"/>
<dbReference type="PANTHER" id="PTHR11804">
    <property type="entry name" value="PROTEASE M3 THIMET OLIGOPEPTIDASE-RELATED"/>
    <property type="match status" value="1"/>
</dbReference>
<dbReference type="GO" id="GO:0004222">
    <property type="term" value="F:metalloendopeptidase activity"/>
    <property type="evidence" value="ECO:0007669"/>
    <property type="project" value="InterPro"/>
</dbReference>
<keyword evidence="11" id="KW-1185">Reference proteome</keyword>
<reference evidence="10 11" key="1">
    <citation type="submission" date="2015-05" db="EMBL/GenBank/DDBJ databases">
        <authorList>
            <person name="Tang B."/>
            <person name="Yu Y."/>
        </authorList>
    </citation>
    <scope>NUCLEOTIDE SEQUENCE [LARGE SCALE GENOMIC DNA]</scope>
    <source>
        <strain evidence="10 11">DSM 7029</strain>
    </source>
</reference>
<evidence type="ECO:0000313" key="10">
    <source>
        <dbReference type="EMBL" id="AKJ28676.1"/>
    </source>
</evidence>
<feature type="domain" description="Peptidase M3A/M3B catalytic" evidence="9">
    <location>
        <begin position="219"/>
        <end position="648"/>
    </location>
</feature>
<dbReference type="Gene3D" id="3.40.390.10">
    <property type="entry name" value="Collagenase (Catalytic Domain)"/>
    <property type="match status" value="1"/>
</dbReference>
<dbReference type="InterPro" id="IPR024077">
    <property type="entry name" value="Neurolysin/TOP_dom2"/>
</dbReference>
<keyword evidence="5 7" id="KW-0862">Zinc</keyword>
<keyword evidence="3 7" id="KW-0479">Metal-binding</keyword>
<evidence type="ECO:0000256" key="6">
    <source>
        <dbReference type="ARBA" id="ARBA00023049"/>
    </source>
</evidence>
<dbReference type="InterPro" id="IPR045090">
    <property type="entry name" value="Pept_M3A_M3B"/>
</dbReference>
<dbReference type="PANTHER" id="PTHR11804:SF84">
    <property type="entry name" value="SACCHAROLYSIN"/>
    <property type="match status" value="1"/>
</dbReference>
<accession>A0A0G3BMS1</accession>
<dbReference type="InterPro" id="IPR024079">
    <property type="entry name" value="MetalloPept_cat_dom_sf"/>
</dbReference>
<dbReference type="GO" id="GO:0046872">
    <property type="term" value="F:metal ion binding"/>
    <property type="evidence" value="ECO:0007669"/>
    <property type="project" value="UniProtKB-UniRule"/>
</dbReference>
<evidence type="ECO:0000259" key="9">
    <source>
        <dbReference type="Pfam" id="PF01432"/>
    </source>
</evidence>
<gene>
    <name evidence="10" type="ORF">AAW51_1985</name>
</gene>
<dbReference type="KEGG" id="pbh:AAW51_1985"/>
<evidence type="ECO:0000256" key="5">
    <source>
        <dbReference type="ARBA" id="ARBA00022833"/>
    </source>
</evidence>
<sequence>MSSSPVAPPGTEQTDLPASDEPPFPRYETPQQVAQACQEGLQRLRGIESELAKGSGGDDVLTGLDNLQAAGEDASGPIYLLVNVHPDKAVRDAAQACTLQWQDFWSSLLQNGRIYRLLKQARPRDAIDRELRRDSLEGFEDAGAGLRPGARRRAKAIQDRITALRQAFDQRLRDDDTKVAFTEDELAGVPEGVWREAPRNQQGQVLLGLDYPTYLPVLGHATQAAARERMWRAKLNEGGEANLQVLAEIARLRREYASLFGFSSYADFALRRRMAKSERRVQGFLDSVKQAVVERERRDLQELREAKARHLQQPIETVKLERWDVFFYTERVRRERYEVDQEAFRPYFPPQQSLAFVLRLSERLFGVHFERREMAGWHPELQAYAVYDGKGGPYLATLLVDLYPRPGKYNHAAVWSYRSGSTRLARTPQSALVVNFDRKGLTLEELETLLHELGHALHNNLSRTRHVSQAGTSVLRDFVEAPSQMLEDWVYDPQVLKLFAEVCPECKPVPPAMLEQAVKAKHFGKGNFTARQHLFASYDLALHGRRSGDPLELWARMEAATPLGHVPGTRFPASFSHVVGGYAAGYYGYLWSEVIARDLQTAFAGRRLDPAVGRRYRDIVLAQGGQVPPKILLQRFLGRPTNARAYFEYLAR</sequence>
<evidence type="ECO:0000313" key="11">
    <source>
        <dbReference type="Proteomes" id="UP000035352"/>
    </source>
</evidence>
<keyword evidence="2 7" id="KW-0645">Protease</keyword>
<dbReference type="EMBL" id="CP011371">
    <property type="protein sequence ID" value="AKJ28676.1"/>
    <property type="molecule type" value="Genomic_DNA"/>
</dbReference>
<evidence type="ECO:0000256" key="4">
    <source>
        <dbReference type="ARBA" id="ARBA00022801"/>
    </source>
</evidence>
<dbReference type="PATRIC" id="fig|413882.6.peg.2087"/>
<organism evidence="10 11">
    <name type="scientific">Caldimonas brevitalea</name>
    <dbReference type="NCBI Taxonomy" id="413882"/>
    <lineage>
        <taxon>Bacteria</taxon>
        <taxon>Pseudomonadati</taxon>
        <taxon>Pseudomonadota</taxon>
        <taxon>Betaproteobacteria</taxon>
        <taxon>Burkholderiales</taxon>
        <taxon>Sphaerotilaceae</taxon>
        <taxon>Caldimonas</taxon>
    </lineage>
</organism>
<evidence type="ECO:0000256" key="2">
    <source>
        <dbReference type="ARBA" id="ARBA00022670"/>
    </source>
</evidence>
<evidence type="ECO:0000256" key="1">
    <source>
        <dbReference type="ARBA" id="ARBA00006040"/>
    </source>
</evidence>
<dbReference type="Pfam" id="PF01432">
    <property type="entry name" value="Peptidase_M3"/>
    <property type="match status" value="1"/>
</dbReference>
<dbReference type="CDD" id="cd06455">
    <property type="entry name" value="M3A_TOP"/>
    <property type="match status" value="1"/>
</dbReference>
<dbReference type="GO" id="GO:0006508">
    <property type="term" value="P:proteolysis"/>
    <property type="evidence" value="ECO:0007669"/>
    <property type="project" value="UniProtKB-KW"/>
</dbReference>
<dbReference type="Gene3D" id="1.10.1370.10">
    <property type="entry name" value="Neurolysin, domain 3"/>
    <property type="match status" value="1"/>
</dbReference>
<evidence type="ECO:0000256" key="8">
    <source>
        <dbReference type="SAM" id="MobiDB-lite"/>
    </source>
</evidence>
<feature type="compositionally biased region" description="Polar residues" evidence="8">
    <location>
        <begin position="1"/>
        <end position="16"/>
    </location>
</feature>
<keyword evidence="6 7" id="KW-0482">Metalloprotease</keyword>
<feature type="region of interest" description="Disordered" evidence="8">
    <location>
        <begin position="1"/>
        <end position="32"/>
    </location>
</feature>
<keyword evidence="4 7" id="KW-0378">Hydrolase</keyword>
<dbReference type="SUPFAM" id="SSF55486">
    <property type="entry name" value="Metalloproteases ('zincins'), catalytic domain"/>
    <property type="match status" value="1"/>
</dbReference>